<protein>
    <recommendedName>
        <fullName evidence="3">DUF2783 domain-containing protein</fullName>
    </recommendedName>
</protein>
<dbReference type="AlphaFoldDB" id="A0A4Q7NKI0"/>
<accession>A0A4Q7NKI0</accession>
<organism evidence="1 2">
    <name type="scientific">Pigmentiphaga kullae</name>
    <dbReference type="NCBI Taxonomy" id="151784"/>
    <lineage>
        <taxon>Bacteria</taxon>
        <taxon>Pseudomonadati</taxon>
        <taxon>Pseudomonadota</taxon>
        <taxon>Betaproteobacteria</taxon>
        <taxon>Burkholderiales</taxon>
        <taxon>Alcaligenaceae</taxon>
        <taxon>Pigmentiphaga</taxon>
    </lineage>
</organism>
<reference evidence="1 2" key="1">
    <citation type="submission" date="2019-02" db="EMBL/GenBank/DDBJ databases">
        <title>Genomic Encyclopedia of Type Strains, Phase IV (KMG-IV): sequencing the most valuable type-strain genomes for metagenomic binning, comparative biology and taxonomic classification.</title>
        <authorList>
            <person name="Goeker M."/>
        </authorList>
    </citation>
    <scope>NUCLEOTIDE SEQUENCE [LARGE SCALE GENOMIC DNA]</scope>
    <source>
        <strain evidence="1 2">K24</strain>
    </source>
</reference>
<proteinExistence type="predicted"/>
<name>A0A4Q7NKI0_9BURK</name>
<dbReference type="EMBL" id="SGXC01000001">
    <property type="protein sequence ID" value="RZS85020.1"/>
    <property type="molecule type" value="Genomic_DNA"/>
</dbReference>
<dbReference type="OrthoDB" id="8687540at2"/>
<sequence length="69" mass="7446">MLVEQTLPAGLLERNWEALAVALNEAGPDKEAVFLAKVALALSSMLPDPGRLAQVIEVALRDLRHGERA</sequence>
<keyword evidence="2" id="KW-1185">Reference proteome</keyword>
<evidence type="ECO:0000313" key="2">
    <source>
        <dbReference type="Proteomes" id="UP000292445"/>
    </source>
</evidence>
<comment type="caution">
    <text evidence="1">The sequence shown here is derived from an EMBL/GenBank/DDBJ whole genome shotgun (WGS) entry which is preliminary data.</text>
</comment>
<evidence type="ECO:0000313" key="1">
    <source>
        <dbReference type="EMBL" id="RZS85020.1"/>
    </source>
</evidence>
<evidence type="ECO:0008006" key="3">
    <source>
        <dbReference type="Google" id="ProtNLM"/>
    </source>
</evidence>
<dbReference type="Proteomes" id="UP000292445">
    <property type="component" value="Unassembled WGS sequence"/>
</dbReference>
<gene>
    <name evidence="1" type="ORF">EV675_1042</name>
</gene>
<dbReference type="RefSeq" id="WP_130356321.1">
    <property type="nucleotide sequence ID" value="NZ_SGXC01000001.1"/>
</dbReference>